<proteinExistence type="predicted"/>
<dbReference type="Proteomes" id="UP000603200">
    <property type="component" value="Unassembled WGS sequence"/>
</dbReference>
<comment type="caution">
    <text evidence="2">The sequence shown here is derived from an EMBL/GenBank/DDBJ whole genome shotgun (WGS) entry which is preliminary data.</text>
</comment>
<dbReference type="Pfam" id="PF00561">
    <property type="entry name" value="Abhydrolase_1"/>
    <property type="match status" value="1"/>
</dbReference>
<feature type="domain" description="AB hydrolase-1" evidence="1">
    <location>
        <begin position="25"/>
        <end position="274"/>
    </location>
</feature>
<accession>A0ABQ3ZXN7</accession>
<protein>
    <submittedName>
        <fullName evidence="2">Alpha/beta hydrolase</fullName>
    </submittedName>
</protein>
<dbReference type="GO" id="GO:0016787">
    <property type="term" value="F:hydrolase activity"/>
    <property type="evidence" value="ECO:0007669"/>
    <property type="project" value="UniProtKB-KW"/>
</dbReference>
<dbReference type="EMBL" id="BOMN01000089">
    <property type="protein sequence ID" value="GIE23386.1"/>
    <property type="molecule type" value="Genomic_DNA"/>
</dbReference>
<sequence>MANLSLADGRTLEYLVAGPADGMPLVLHSGTPSAARFHDPMVATATKHGLRTIAISRPGYAGSTAQPGRTVGSAALDVAAVLDAIGASQFLTVGWSGGGPHALACAALLPERCLGAATVAGVAPYTAADLDWLAGMGAENIEEFGAAVAGSVPLGDYLTAQLPALTDVTGDQVADSLGDLISDVDRRALTGDFADFMATAFRAAVSTGINGWRDDDLAFIEEWGFDLTAITTPVAVWQGEQDRMVPYAHGRWLATHVPGATVHLEPAEGHLSLMLLAFDAILGELKGWVSSR</sequence>
<dbReference type="PANTHER" id="PTHR45763:SF46">
    <property type="entry name" value="AB HYDROLASE-1 DOMAIN-CONTAINING PROTEIN"/>
    <property type="match status" value="1"/>
</dbReference>
<reference evidence="2 3" key="1">
    <citation type="submission" date="2021-01" db="EMBL/GenBank/DDBJ databases">
        <title>Whole genome shotgun sequence of Actinoplanes humidus NBRC 14915.</title>
        <authorList>
            <person name="Komaki H."/>
            <person name="Tamura T."/>
        </authorList>
    </citation>
    <scope>NUCLEOTIDE SEQUENCE [LARGE SCALE GENOMIC DNA]</scope>
    <source>
        <strain evidence="2 3">NBRC 14915</strain>
    </source>
</reference>
<evidence type="ECO:0000313" key="2">
    <source>
        <dbReference type="EMBL" id="GIE23386.1"/>
    </source>
</evidence>
<dbReference type="PANTHER" id="PTHR45763">
    <property type="entry name" value="HYDROLASE, ALPHA/BETA FOLD FAMILY PROTEIN, EXPRESSED-RELATED"/>
    <property type="match status" value="1"/>
</dbReference>
<gene>
    <name evidence="2" type="ORF">Ahu01nite_064880</name>
</gene>
<dbReference type="InterPro" id="IPR000073">
    <property type="entry name" value="AB_hydrolase_1"/>
</dbReference>
<keyword evidence="2" id="KW-0378">Hydrolase</keyword>
<dbReference type="RefSeq" id="WP_203840436.1">
    <property type="nucleotide sequence ID" value="NZ_BAAATV010000009.1"/>
</dbReference>
<name>A0ABQ3ZXN7_9ACTN</name>
<evidence type="ECO:0000259" key="1">
    <source>
        <dbReference type="Pfam" id="PF00561"/>
    </source>
</evidence>
<dbReference type="InterPro" id="IPR029058">
    <property type="entry name" value="AB_hydrolase_fold"/>
</dbReference>
<dbReference type="Gene3D" id="3.40.50.1820">
    <property type="entry name" value="alpha/beta hydrolase"/>
    <property type="match status" value="1"/>
</dbReference>
<evidence type="ECO:0000313" key="3">
    <source>
        <dbReference type="Proteomes" id="UP000603200"/>
    </source>
</evidence>
<organism evidence="2 3">
    <name type="scientific">Winogradskya humida</name>
    <dbReference type="NCBI Taxonomy" id="113566"/>
    <lineage>
        <taxon>Bacteria</taxon>
        <taxon>Bacillati</taxon>
        <taxon>Actinomycetota</taxon>
        <taxon>Actinomycetes</taxon>
        <taxon>Micromonosporales</taxon>
        <taxon>Micromonosporaceae</taxon>
        <taxon>Winogradskya</taxon>
    </lineage>
</organism>
<keyword evidence="3" id="KW-1185">Reference proteome</keyword>
<dbReference type="SUPFAM" id="SSF53474">
    <property type="entry name" value="alpha/beta-Hydrolases"/>
    <property type="match status" value="1"/>
</dbReference>